<dbReference type="AlphaFoldDB" id="A0A1Y2MFY1"/>
<dbReference type="EC" id="3.7.1.3" evidence="4"/>
<comment type="subcellular location">
    <subcellularLocation>
        <location evidence="4">Cytoplasm</location>
    </subcellularLocation>
</comment>
<comment type="function">
    <text evidence="4">Catalyzes the cleavage of L-kynurenine (L-Kyn) and L-3-hydroxykynurenine (L-3OHKyn) into anthranilic acid (AA) and 3-hydroxyanthranilic acid (3-OHAA), respectively.</text>
</comment>
<feature type="binding site" evidence="4">
    <location>
        <begin position="199"/>
        <end position="202"/>
    </location>
    <ligand>
        <name>pyridoxal 5'-phosphate</name>
        <dbReference type="ChEBI" id="CHEBI:597326"/>
    </ligand>
</feature>
<feature type="binding site" evidence="4">
    <location>
        <position position="400"/>
    </location>
    <ligand>
        <name>pyridoxal 5'-phosphate</name>
        <dbReference type="ChEBI" id="CHEBI:597326"/>
    </ligand>
</feature>
<comment type="cofactor">
    <cofactor evidence="4">
        <name>pyridoxal 5'-phosphate</name>
        <dbReference type="ChEBI" id="CHEBI:597326"/>
    </cofactor>
</comment>
<dbReference type="Pfam" id="PF00266">
    <property type="entry name" value="Aminotran_5"/>
    <property type="match status" value="1"/>
</dbReference>
<dbReference type="InterPro" id="IPR015424">
    <property type="entry name" value="PyrdxlP-dep_Trfase"/>
</dbReference>
<feature type="binding site" evidence="4">
    <location>
        <position position="284"/>
    </location>
    <ligand>
        <name>pyridoxal 5'-phosphate</name>
        <dbReference type="ChEBI" id="CHEBI:597326"/>
    </ligand>
</feature>
<evidence type="ECO:0000256" key="3">
    <source>
        <dbReference type="ARBA" id="ARBA00022898"/>
    </source>
</evidence>
<comment type="caution">
    <text evidence="4">Lacks conserved residue(s) required for the propagation of feature annotation.</text>
</comment>
<reference evidence="7 8" key="1">
    <citation type="journal article" date="2017" name="Genome Announc.">
        <title>Genome sequence of the saprophytic ascomycete Epicoccum nigrum ICMP 19927 strain isolated from New Zealand.</title>
        <authorList>
            <person name="Fokin M."/>
            <person name="Fleetwood D."/>
            <person name="Weir B.S."/>
            <person name="Villas-Boas S.G."/>
        </authorList>
    </citation>
    <scope>NUCLEOTIDE SEQUENCE [LARGE SCALE GENOMIC DNA]</scope>
    <source>
        <strain evidence="7 8">ICMP 19927</strain>
    </source>
</reference>
<dbReference type="InterPro" id="IPR015421">
    <property type="entry name" value="PyrdxlP-dep_Trfase_major"/>
</dbReference>
<dbReference type="Pfam" id="PF22580">
    <property type="entry name" value="KYNU_C"/>
    <property type="match status" value="1"/>
</dbReference>
<feature type="modified residue" description="N6-(pyridoxal phosphate)lysine" evidence="4">
    <location>
        <position position="310"/>
    </location>
</feature>
<dbReference type="GO" id="GO:0043420">
    <property type="term" value="P:anthranilate metabolic process"/>
    <property type="evidence" value="ECO:0007669"/>
    <property type="project" value="UniProtKB-UniRule"/>
</dbReference>
<evidence type="ECO:0000313" key="7">
    <source>
        <dbReference type="EMBL" id="OSS55043.1"/>
    </source>
</evidence>
<dbReference type="UniPathway" id="UPA00253">
    <property type="reaction ID" value="UER00329"/>
</dbReference>
<keyword evidence="1 4" id="KW-0662">Pyridine nucleotide biosynthesis</keyword>
<keyword evidence="2 4" id="KW-0378">Hydrolase</keyword>
<dbReference type="HAMAP" id="MF_01970">
    <property type="entry name" value="Kynureninase"/>
    <property type="match status" value="1"/>
</dbReference>
<dbReference type="GO" id="GO:0097053">
    <property type="term" value="P:L-kynurenine catabolic process"/>
    <property type="evidence" value="ECO:0007669"/>
    <property type="project" value="UniProtKB-UniRule"/>
</dbReference>
<feature type="region of interest" description="Disordered" evidence="5">
    <location>
        <begin position="333"/>
        <end position="360"/>
    </location>
</feature>
<dbReference type="UniPathway" id="UPA00334">
    <property type="reaction ID" value="UER00455"/>
</dbReference>
<dbReference type="GO" id="GO:0019805">
    <property type="term" value="P:quinolinate biosynthetic process"/>
    <property type="evidence" value="ECO:0007669"/>
    <property type="project" value="UniProtKB-UniRule"/>
</dbReference>
<dbReference type="GO" id="GO:0019441">
    <property type="term" value="P:L-tryptophan catabolic process to kynurenine"/>
    <property type="evidence" value="ECO:0007669"/>
    <property type="project" value="TreeGrafter"/>
</dbReference>
<dbReference type="GO" id="GO:0005737">
    <property type="term" value="C:cytoplasm"/>
    <property type="evidence" value="ECO:0007669"/>
    <property type="project" value="UniProtKB-SubCell"/>
</dbReference>
<dbReference type="STRING" id="105696.A0A1Y2MFY1"/>
<comment type="pathway">
    <text evidence="4">Amino-acid degradation; L-kynurenine degradation; L-alanine and anthranilate from L-kynurenine: step 1/1.</text>
</comment>
<evidence type="ECO:0000256" key="2">
    <source>
        <dbReference type="ARBA" id="ARBA00022801"/>
    </source>
</evidence>
<comment type="pathway">
    <text evidence="4">Cofactor biosynthesis; NAD(+) biosynthesis; quinolinate from L-kynurenine: step 2/3.</text>
</comment>
<name>A0A1Y2MFY1_EPING</name>
<proteinExistence type="inferred from homology"/>
<feature type="binding site" evidence="4">
    <location>
        <position position="372"/>
    </location>
    <ligand>
        <name>pyridoxal 5'-phosphate</name>
        <dbReference type="ChEBI" id="CHEBI:597326"/>
    </ligand>
</feature>
<evidence type="ECO:0000256" key="1">
    <source>
        <dbReference type="ARBA" id="ARBA00022642"/>
    </source>
</evidence>
<organism evidence="7 8">
    <name type="scientific">Epicoccum nigrum</name>
    <name type="common">Soil fungus</name>
    <name type="synonym">Epicoccum purpurascens</name>
    <dbReference type="NCBI Taxonomy" id="105696"/>
    <lineage>
        <taxon>Eukaryota</taxon>
        <taxon>Fungi</taxon>
        <taxon>Dikarya</taxon>
        <taxon>Ascomycota</taxon>
        <taxon>Pezizomycotina</taxon>
        <taxon>Dothideomycetes</taxon>
        <taxon>Pleosporomycetidae</taxon>
        <taxon>Pleosporales</taxon>
        <taxon>Pleosporineae</taxon>
        <taxon>Didymellaceae</taxon>
        <taxon>Epicoccum</taxon>
    </lineage>
</organism>
<evidence type="ECO:0000259" key="6">
    <source>
        <dbReference type="Pfam" id="PF00266"/>
    </source>
</evidence>
<dbReference type="EMBL" id="KZ107838">
    <property type="protein sequence ID" value="OSS55043.1"/>
    <property type="molecule type" value="Genomic_DNA"/>
</dbReference>
<dbReference type="SUPFAM" id="SSF53383">
    <property type="entry name" value="PLP-dependent transferases"/>
    <property type="match status" value="1"/>
</dbReference>
<keyword evidence="4" id="KW-0963">Cytoplasm</keyword>
<dbReference type="GO" id="GO:0030429">
    <property type="term" value="F:kynureninase activity"/>
    <property type="evidence" value="ECO:0007669"/>
    <property type="project" value="UniProtKB-UniRule"/>
</dbReference>
<dbReference type="PIRSF" id="PIRSF038800">
    <property type="entry name" value="KYNU"/>
    <property type="match status" value="1"/>
</dbReference>
<dbReference type="InterPro" id="IPR000192">
    <property type="entry name" value="Aminotrans_V_dom"/>
</dbReference>
<dbReference type="GO" id="GO:0034354">
    <property type="term" value="P:'de novo' NAD+ biosynthetic process from L-tryptophan"/>
    <property type="evidence" value="ECO:0007669"/>
    <property type="project" value="UniProtKB-UniRule"/>
</dbReference>
<feature type="binding site" evidence="4">
    <location>
        <position position="171"/>
    </location>
    <ligand>
        <name>pyridoxal 5'-phosphate</name>
        <dbReference type="ChEBI" id="CHEBI:597326"/>
    </ligand>
</feature>
<evidence type="ECO:0000313" key="8">
    <source>
        <dbReference type="Proteomes" id="UP000193240"/>
    </source>
</evidence>
<protein>
    <recommendedName>
        <fullName evidence="4">Kynureninase</fullName>
        <ecNumber evidence="4">3.7.1.3</ecNumber>
    </recommendedName>
    <alternativeName>
        <fullName evidence="4">Biosynthesis of nicotinic acid protein 5</fullName>
    </alternativeName>
    <alternativeName>
        <fullName evidence="4">L-kynurenine hydrolase</fullName>
    </alternativeName>
</protein>
<comment type="subunit">
    <text evidence="4">Homodimer.</text>
</comment>
<dbReference type="InParanoid" id="A0A1Y2MFY1"/>
<feature type="binding site" evidence="4">
    <location>
        <position position="172"/>
    </location>
    <ligand>
        <name>pyridoxal 5'-phosphate</name>
        <dbReference type="ChEBI" id="CHEBI:597326"/>
    </ligand>
</feature>
<comment type="catalytic activity">
    <reaction evidence="4">
        <text>3-hydroxy-L-kynurenine + H2O = 3-hydroxyanthranilate + L-alanine + H(+)</text>
        <dbReference type="Rhea" id="RHEA:25143"/>
        <dbReference type="ChEBI" id="CHEBI:15377"/>
        <dbReference type="ChEBI" id="CHEBI:15378"/>
        <dbReference type="ChEBI" id="CHEBI:36559"/>
        <dbReference type="ChEBI" id="CHEBI:57972"/>
        <dbReference type="ChEBI" id="CHEBI:58125"/>
    </reaction>
</comment>
<evidence type="ECO:0000256" key="4">
    <source>
        <dbReference type="HAMAP-Rule" id="MF_03017"/>
    </source>
</evidence>
<feature type="compositionally biased region" description="Low complexity" evidence="5">
    <location>
        <begin position="340"/>
        <end position="356"/>
    </location>
</feature>
<dbReference type="InterPro" id="IPR010111">
    <property type="entry name" value="Kynureninase"/>
</dbReference>
<dbReference type="PANTHER" id="PTHR14084">
    <property type="entry name" value="KYNURENINASE"/>
    <property type="match status" value="1"/>
</dbReference>
<comment type="catalytic activity">
    <reaction evidence="4">
        <text>L-kynurenine + H2O = anthranilate + L-alanine + H(+)</text>
        <dbReference type="Rhea" id="RHEA:16813"/>
        <dbReference type="ChEBI" id="CHEBI:15377"/>
        <dbReference type="ChEBI" id="CHEBI:15378"/>
        <dbReference type="ChEBI" id="CHEBI:16567"/>
        <dbReference type="ChEBI" id="CHEBI:57959"/>
        <dbReference type="ChEBI" id="CHEBI:57972"/>
        <dbReference type="EC" id="3.7.1.3"/>
    </reaction>
</comment>
<dbReference type="PANTHER" id="PTHR14084:SF0">
    <property type="entry name" value="KYNURENINASE"/>
    <property type="match status" value="1"/>
</dbReference>
<feature type="domain" description="Aminotransferase class V" evidence="6">
    <location>
        <begin position="150"/>
        <end position="355"/>
    </location>
</feature>
<accession>A0A1Y2MFY1</accession>
<keyword evidence="3 4" id="KW-0663">Pyridoxal phosphate</keyword>
<dbReference type="Gene3D" id="3.90.1150.10">
    <property type="entry name" value="Aspartate Aminotransferase, domain 1"/>
    <property type="match status" value="1"/>
</dbReference>
<dbReference type="OMA" id="LPGWNSH"/>
<dbReference type="GO" id="GO:0030170">
    <property type="term" value="F:pyridoxal phosphate binding"/>
    <property type="evidence" value="ECO:0007669"/>
    <property type="project" value="UniProtKB-UniRule"/>
</dbReference>
<sequence length="543" mass="59736">MLLRAPPSVRSEHPIREHRSYFQSSSLVFLNPYQAIADAELCSEAFARQQDEKDGLSKLRNEFVIPSKDDLRNKQYGFARNAQGNGKSATHNTDNEESIYFCGNSLGLQPRRTRDYVNRYLDTWASKGVFGHFTDYEGGLPPWLHLDDATKQQSSKIVGALPTEVVVMETLTANLHLLMSSFYRPTADRWKIIIEGKAFPSDHYAALSQIAHHNLDPSALVTIEPPSASSPYISTEHILSVISKHAATTALVLLPGIQFYSGQFFDIELITRHCHSNGIPIGWDLAHAVGNVPLKLHDWNVDFAAWCNYKYMNGGPGVIGGLFVHETHGKVERSPAAKPTASGSSNGQTGSTNNKSEAGETQLAYRPRLSGWWGSDKSSRFAMENKFVPIPGASGFQLSNPSALDMTSVLASLDVFSMTTMDALRERSIRLTGYLEARLLRYRGGEAPYKIITPLNPAERGAQLSVLLNPGLLDSVQAFIEARGVVVDERKPDVLRIAPAPLYNSFHDIHRFITIFHEACRSAVAGKSQSRGGSGAPEGIAKT</sequence>
<comment type="similarity">
    <text evidence="4">Belongs to the kynureninase family.</text>
</comment>
<feature type="binding site" evidence="4">
    <location>
        <position position="309"/>
    </location>
    <ligand>
        <name>pyridoxal 5'-phosphate</name>
        <dbReference type="ChEBI" id="CHEBI:597326"/>
    </ligand>
</feature>
<feature type="binding site" evidence="4">
    <location>
        <position position="287"/>
    </location>
    <ligand>
        <name>pyridoxal 5'-phosphate</name>
        <dbReference type="ChEBI" id="CHEBI:597326"/>
    </ligand>
</feature>
<evidence type="ECO:0000256" key="5">
    <source>
        <dbReference type="SAM" id="MobiDB-lite"/>
    </source>
</evidence>
<keyword evidence="8" id="KW-1185">Reference proteome</keyword>
<dbReference type="NCBIfam" id="TIGR01814">
    <property type="entry name" value="kynureninase"/>
    <property type="match status" value="1"/>
</dbReference>
<dbReference type="Gene3D" id="3.40.640.10">
    <property type="entry name" value="Type I PLP-dependent aspartate aminotransferase-like (Major domain)"/>
    <property type="match status" value="1"/>
</dbReference>
<dbReference type="FunCoup" id="A0A1Y2MFY1">
    <property type="interactions" value="190"/>
</dbReference>
<gene>
    <name evidence="4" type="primary">BNA5</name>
    <name evidence="7" type="ORF">B5807_00612</name>
</gene>
<dbReference type="InterPro" id="IPR015422">
    <property type="entry name" value="PyrdxlP-dep_Trfase_small"/>
</dbReference>
<dbReference type="Proteomes" id="UP000193240">
    <property type="component" value="Unassembled WGS sequence"/>
</dbReference>